<dbReference type="Gene3D" id="3.30.390.10">
    <property type="entry name" value="Enolase-like, N-terminal domain"/>
    <property type="match status" value="1"/>
</dbReference>
<evidence type="ECO:0000256" key="1">
    <source>
        <dbReference type="ARBA" id="ARBA00008031"/>
    </source>
</evidence>
<dbReference type="PROSITE" id="PS00909">
    <property type="entry name" value="MR_MLE_2"/>
    <property type="match status" value="1"/>
</dbReference>
<dbReference type="Gene3D" id="3.20.20.120">
    <property type="entry name" value="Enolase-like C-terminal domain"/>
    <property type="match status" value="1"/>
</dbReference>
<dbReference type="EMBL" id="CP137852">
    <property type="protein sequence ID" value="WPB86744.1"/>
    <property type="molecule type" value="Genomic_DNA"/>
</dbReference>
<dbReference type="InterPro" id="IPR018110">
    <property type="entry name" value="Mandel_Rmase/mucon_lact_enz_CS"/>
</dbReference>
<dbReference type="SFLD" id="SFLDF00009">
    <property type="entry name" value="o-succinylbenzoate_synthase"/>
    <property type="match status" value="1"/>
</dbReference>
<dbReference type="InterPro" id="IPR029065">
    <property type="entry name" value="Enolase_C-like"/>
</dbReference>
<dbReference type="Pfam" id="PF02746">
    <property type="entry name" value="MR_MLE_N"/>
    <property type="match status" value="1"/>
</dbReference>
<accession>A0ABZ0PLX8</accession>
<dbReference type="PANTHER" id="PTHR48073:SF2">
    <property type="entry name" value="O-SUCCINYLBENZOATE SYNTHASE"/>
    <property type="match status" value="1"/>
</dbReference>
<dbReference type="SUPFAM" id="SSF51604">
    <property type="entry name" value="Enolase C-terminal domain-like"/>
    <property type="match status" value="1"/>
</dbReference>
<evidence type="ECO:0000259" key="4">
    <source>
        <dbReference type="SMART" id="SM00922"/>
    </source>
</evidence>
<dbReference type="InterPro" id="IPR013342">
    <property type="entry name" value="Mandelate_racemase_C"/>
</dbReference>
<evidence type="ECO:0000256" key="3">
    <source>
        <dbReference type="ARBA" id="ARBA00023235"/>
    </source>
</evidence>
<dbReference type="InterPro" id="IPR029017">
    <property type="entry name" value="Enolase-like_N"/>
</dbReference>
<sequence>MTSPWPLSLTAIHVWPLRIPLRQPLKLASETITHAETLVIEAQDKEGRSGWGEASAAPTMTGEVLAGMAEVARRYLAPALLAAPFAAPAEITHRLDRAIRSNTGAKCAAEAALLDLAARRAGLPLCDFLGQRRRDAAPCIAMIGGATEAAVLEAALAAQARGFRHIKVKLGLQPDARDDAAMIRKLRAALGPRAHLSGDANMAWRLPEALAFLAALPEGTLDYLEQPLPDDDQPGLAQLSAQSNCPICVDEGLHGLADIPACRGIAAGFGLKSIKLGGLLPTLSADALAREGGMQTTLACKIAETSIGNAAVLHLAALVPEVDWGLSLTHAMLTEDIAAPGLVIEAGQARLPAGAGIGVTPDAARLNRFRI</sequence>
<dbReference type="InterPro" id="IPR036849">
    <property type="entry name" value="Enolase-like_C_sf"/>
</dbReference>
<dbReference type="SMART" id="SM00922">
    <property type="entry name" value="MR_MLE"/>
    <property type="match status" value="1"/>
</dbReference>
<dbReference type="SFLD" id="SFLDG00180">
    <property type="entry name" value="muconate_cycloisomerase"/>
    <property type="match status" value="1"/>
</dbReference>
<gene>
    <name evidence="5" type="ORF">R9Z33_07645</name>
</gene>
<proteinExistence type="inferred from homology"/>
<evidence type="ECO:0000313" key="6">
    <source>
        <dbReference type="Proteomes" id="UP001305521"/>
    </source>
</evidence>
<name>A0ABZ0PLX8_9PROT</name>
<dbReference type="SFLD" id="SFLDS00001">
    <property type="entry name" value="Enolase"/>
    <property type="match status" value="1"/>
</dbReference>
<protein>
    <submittedName>
        <fullName evidence="5">Enolase C-terminal domain-like protein</fullName>
    </submittedName>
</protein>
<dbReference type="InterPro" id="IPR013341">
    <property type="entry name" value="Mandelate_racemase_N_dom"/>
</dbReference>
<dbReference type="PANTHER" id="PTHR48073">
    <property type="entry name" value="O-SUCCINYLBENZOATE SYNTHASE-RELATED"/>
    <property type="match status" value="1"/>
</dbReference>
<dbReference type="Proteomes" id="UP001305521">
    <property type="component" value="Chromosome"/>
</dbReference>
<dbReference type="RefSeq" id="WP_318650713.1">
    <property type="nucleotide sequence ID" value="NZ_CP137852.1"/>
</dbReference>
<comment type="similarity">
    <text evidence="1">Belongs to the mandelate racemase/muconate lactonizing enzyme family.</text>
</comment>
<keyword evidence="2" id="KW-0479">Metal-binding</keyword>
<evidence type="ECO:0000256" key="2">
    <source>
        <dbReference type="ARBA" id="ARBA00022723"/>
    </source>
</evidence>
<reference evidence="5 6" key="1">
    <citation type="submission" date="2023-11" db="EMBL/GenBank/DDBJ databases">
        <title>Arctic aerobic anoxygenic photoheterotroph Sediminicoccus rosea KRV36 adapts its photosynthesis to long days of polar summer.</title>
        <authorList>
            <person name="Tomasch J."/>
            <person name="Kopejtka K."/>
            <person name="Bily T."/>
            <person name="Gardiner A.T."/>
            <person name="Gardian Z."/>
            <person name="Shivaramu S."/>
            <person name="Koblizek M."/>
            <person name="Engelhardt F."/>
            <person name="Kaftan D."/>
        </authorList>
    </citation>
    <scope>NUCLEOTIDE SEQUENCE [LARGE SCALE GENOMIC DNA]</scope>
    <source>
        <strain evidence="5 6">R-30</strain>
    </source>
</reference>
<evidence type="ECO:0000313" key="5">
    <source>
        <dbReference type="EMBL" id="WPB86744.1"/>
    </source>
</evidence>
<dbReference type="SUPFAM" id="SSF54826">
    <property type="entry name" value="Enolase N-terminal domain-like"/>
    <property type="match status" value="1"/>
</dbReference>
<keyword evidence="3" id="KW-0413">Isomerase</keyword>
<keyword evidence="6" id="KW-1185">Reference proteome</keyword>
<feature type="domain" description="Mandelate racemase/muconate lactonizing enzyme C-terminal" evidence="4">
    <location>
        <begin position="148"/>
        <end position="246"/>
    </location>
</feature>
<dbReference type="Pfam" id="PF13378">
    <property type="entry name" value="MR_MLE_C"/>
    <property type="match status" value="1"/>
</dbReference>
<organism evidence="5 6">
    <name type="scientific">Sediminicoccus rosea</name>
    <dbReference type="NCBI Taxonomy" id="1225128"/>
    <lineage>
        <taxon>Bacteria</taxon>
        <taxon>Pseudomonadati</taxon>
        <taxon>Pseudomonadota</taxon>
        <taxon>Alphaproteobacteria</taxon>
        <taxon>Acetobacterales</taxon>
        <taxon>Roseomonadaceae</taxon>
        <taxon>Sediminicoccus</taxon>
    </lineage>
</organism>